<dbReference type="AlphaFoldDB" id="A0A917HFU2"/>
<organism evidence="2 3">
    <name type="scientific">Paenibacillus radicis</name>
    <name type="common">ex Gao et al. 2016</name>
    <dbReference type="NCBI Taxonomy" id="1737354"/>
    <lineage>
        <taxon>Bacteria</taxon>
        <taxon>Bacillati</taxon>
        <taxon>Bacillota</taxon>
        <taxon>Bacilli</taxon>
        <taxon>Bacillales</taxon>
        <taxon>Paenibacillaceae</taxon>
        <taxon>Paenibacillus</taxon>
    </lineage>
</organism>
<dbReference type="PANTHER" id="PTHR13355:SF11">
    <property type="entry name" value="GLUCOSAMINE 6-PHOSPHATE N-ACETYLTRANSFERASE"/>
    <property type="match status" value="1"/>
</dbReference>
<dbReference type="EMBL" id="BMHY01000007">
    <property type="protein sequence ID" value="GGG77656.1"/>
    <property type="molecule type" value="Genomic_DNA"/>
</dbReference>
<evidence type="ECO:0000313" key="3">
    <source>
        <dbReference type="Proteomes" id="UP000600247"/>
    </source>
</evidence>
<feature type="domain" description="N-acetyltransferase" evidence="1">
    <location>
        <begin position="3"/>
        <end position="146"/>
    </location>
</feature>
<gene>
    <name evidence="2" type="ORF">GCM10010918_38000</name>
</gene>
<name>A0A917HFU2_9BACL</name>
<dbReference type="InterPro" id="IPR000182">
    <property type="entry name" value="GNAT_dom"/>
</dbReference>
<dbReference type="GO" id="GO:0004343">
    <property type="term" value="F:glucosamine 6-phosphate N-acetyltransferase activity"/>
    <property type="evidence" value="ECO:0007669"/>
    <property type="project" value="TreeGrafter"/>
</dbReference>
<evidence type="ECO:0000313" key="2">
    <source>
        <dbReference type="EMBL" id="GGG77656.1"/>
    </source>
</evidence>
<keyword evidence="3" id="KW-1185">Reference proteome</keyword>
<dbReference type="PROSITE" id="PS51186">
    <property type="entry name" value="GNAT"/>
    <property type="match status" value="1"/>
</dbReference>
<sequence>MAITARMISNEEDRAAAFQIRKQVFVDEQGVDGDKEYDEFDEIGSATHHVLVLFDGQPAATGRVRPVNGVAKLERICVLASHRGHGLGKSITEALEAEAKEMGLTQAKLNGQTHAEAFYARLGYETVSDIFMEEGIPHVTMIKTLN</sequence>
<dbReference type="Gene3D" id="3.40.630.30">
    <property type="match status" value="1"/>
</dbReference>
<dbReference type="SUPFAM" id="SSF55729">
    <property type="entry name" value="Acyl-CoA N-acyltransferases (Nat)"/>
    <property type="match status" value="1"/>
</dbReference>
<dbReference type="Pfam" id="PF13673">
    <property type="entry name" value="Acetyltransf_10"/>
    <property type="match status" value="1"/>
</dbReference>
<comment type="caution">
    <text evidence="2">The sequence shown here is derived from an EMBL/GenBank/DDBJ whole genome shotgun (WGS) entry which is preliminary data.</text>
</comment>
<reference evidence="2 3" key="1">
    <citation type="journal article" date="2014" name="Int. J. Syst. Evol. Microbiol.">
        <title>Complete genome sequence of Corynebacterium casei LMG S-19264T (=DSM 44701T), isolated from a smear-ripened cheese.</title>
        <authorList>
            <consortium name="US DOE Joint Genome Institute (JGI-PGF)"/>
            <person name="Walter F."/>
            <person name="Albersmeier A."/>
            <person name="Kalinowski J."/>
            <person name="Ruckert C."/>
        </authorList>
    </citation>
    <scope>NUCLEOTIDE SEQUENCE [LARGE SCALE GENOMIC DNA]</scope>
    <source>
        <strain evidence="2 3">CGMCC 1.15286</strain>
    </source>
</reference>
<dbReference type="InterPro" id="IPR039143">
    <property type="entry name" value="GNPNAT1-like"/>
</dbReference>
<dbReference type="CDD" id="cd04301">
    <property type="entry name" value="NAT_SF"/>
    <property type="match status" value="1"/>
</dbReference>
<accession>A0A917HFU2</accession>
<dbReference type="Proteomes" id="UP000600247">
    <property type="component" value="Unassembled WGS sequence"/>
</dbReference>
<proteinExistence type="predicted"/>
<dbReference type="PANTHER" id="PTHR13355">
    <property type="entry name" value="GLUCOSAMINE 6-PHOSPHATE N-ACETYLTRANSFERASE"/>
    <property type="match status" value="1"/>
</dbReference>
<evidence type="ECO:0000259" key="1">
    <source>
        <dbReference type="PROSITE" id="PS51186"/>
    </source>
</evidence>
<dbReference type="InterPro" id="IPR016181">
    <property type="entry name" value="Acyl_CoA_acyltransferase"/>
</dbReference>
<protein>
    <submittedName>
        <fullName evidence="2">Acetyltransferase</fullName>
    </submittedName>
</protein>